<dbReference type="Pfam" id="PF04093">
    <property type="entry name" value="MreD"/>
    <property type="match status" value="1"/>
</dbReference>
<feature type="transmembrane region" description="Helical" evidence="8">
    <location>
        <begin position="140"/>
        <end position="161"/>
    </location>
</feature>
<keyword evidence="7 8" id="KW-0472">Membrane</keyword>
<keyword evidence="3" id="KW-1003">Cell membrane</keyword>
<feature type="transmembrane region" description="Helical" evidence="8">
    <location>
        <begin position="77"/>
        <end position="95"/>
    </location>
</feature>
<dbReference type="EMBL" id="QFQI01000006">
    <property type="protein sequence ID" value="PZQ60157.1"/>
    <property type="molecule type" value="Genomic_DNA"/>
</dbReference>
<evidence type="ECO:0000256" key="8">
    <source>
        <dbReference type="SAM" id="Phobius"/>
    </source>
</evidence>
<gene>
    <name evidence="9" type="ORF">DI544_09675</name>
</gene>
<dbReference type="GO" id="GO:0005886">
    <property type="term" value="C:plasma membrane"/>
    <property type="evidence" value="ECO:0007669"/>
    <property type="project" value="UniProtKB-SubCell"/>
</dbReference>
<evidence type="ECO:0000256" key="5">
    <source>
        <dbReference type="ARBA" id="ARBA00022960"/>
    </source>
</evidence>
<comment type="similarity">
    <text evidence="2">Belongs to the MreD family.</text>
</comment>
<comment type="caution">
    <text evidence="9">The sequence shown here is derived from an EMBL/GenBank/DDBJ whole genome shotgun (WGS) entry which is preliminary data.</text>
</comment>
<keyword evidence="5" id="KW-0133">Cell shape</keyword>
<feature type="transmembrane region" description="Helical" evidence="8">
    <location>
        <begin position="20"/>
        <end position="38"/>
    </location>
</feature>
<evidence type="ECO:0000313" key="10">
    <source>
        <dbReference type="Proteomes" id="UP000249229"/>
    </source>
</evidence>
<dbReference type="GO" id="GO:0008360">
    <property type="term" value="P:regulation of cell shape"/>
    <property type="evidence" value="ECO:0007669"/>
    <property type="project" value="UniProtKB-KW"/>
</dbReference>
<protein>
    <submittedName>
        <fullName evidence="9">Rod shape-determining protein MreD</fullName>
    </submittedName>
</protein>
<evidence type="ECO:0000256" key="7">
    <source>
        <dbReference type="ARBA" id="ARBA00023136"/>
    </source>
</evidence>
<dbReference type="InterPro" id="IPR007227">
    <property type="entry name" value="Cell_shape_determining_MreD"/>
</dbReference>
<feature type="transmembrane region" description="Helical" evidence="8">
    <location>
        <begin position="107"/>
        <end position="128"/>
    </location>
</feature>
<proteinExistence type="inferred from homology"/>
<evidence type="ECO:0000256" key="6">
    <source>
        <dbReference type="ARBA" id="ARBA00022989"/>
    </source>
</evidence>
<reference evidence="9 10" key="1">
    <citation type="submission" date="2017-08" db="EMBL/GenBank/DDBJ databases">
        <title>Infants hospitalized years apart are colonized by the same room-sourced microbial strains.</title>
        <authorList>
            <person name="Brooks B."/>
            <person name="Olm M.R."/>
            <person name="Firek B.A."/>
            <person name="Baker R."/>
            <person name="Thomas B.C."/>
            <person name="Morowitz M.J."/>
            <person name="Banfield J.F."/>
        </authorList>
    </citation>
    <scope>NUCLEOTIDE SEQUENCE [LARGE SCALE GENOMIC DNA]</scope>
    <source>
        <strain evidence="9">S2_005_001_R1_22</strain>
    </source>
</reference>
<dbReference type="AlphaFoldDB" id="A0A2W5QQF5"/>
<dbReference type="Proteomes" id="UP000249229">
    <property type="component" value="Unassembled WGS sequence"/>
</dbReference>
<evidence type="ECO:0000256" key="1">
    <source>
        <dbReference type="ARBA" id="ARBA00004651"/>
    </source>
</evidence>
<accession>A0A2W5QQF5</accession>
<evidence type="ECO:0000256" key="3">
    <source>
        <dbReference type="ARBA" id="ARBA00022475"/>
    </source>
</evidence>
<keyword evidence="4 8" id="KW-0812">Transmembrane</keyword>
<comment type="subcellular location">
    <subcellularLocation>
        <location evidence="1">Cell membrane</location>
        <topology evidence="1">Multi-pass membrane protein</topology>
    </subcellularLocation>
</comment>
<organism evidence="9 10">
    <name type="scientific">Sphingomonas taxi</name>
    <dbReference type="NCBI Taxonomy" id="1549858"/>
    <lineage>
        <taxon>Bacteria</taxon>
        <taxon>Pseudomonadati</taxon>
        <taxon>Pseudomonadota</taxon>
        <taxon>Alphaproteobacteria</taxon>
        <taxon>Sphingomonadales</taxon>
        <taxon>Sphingomonadaceae</taxon>
        <taxon>Sphingomonas</taxon>
    </lineage>
</organism>
<name>A0A2W5QQF5_9SPHN</name>
<evidence type="ECO:0000313" key="9">
    <source>
        <dbReference type="EMBL" id="PZQ60157.1"/>
    </source>
</evidence>
<evidence type="ECO:0000256" key="2">
    <source>
        <dbReference type="ARBA" id="ARBA00007776"/>
    </source>
</evidence>
<evidence type="ECO:0000256" key="4">
    <source>
        <dbReference type="ARBA" id="ARBA00022692"/>
    </source>
</evidence>
<sequence length="167" mass="17993">MPPRPPFEEPLGRGRARLLPWATVMAGSLVTVLPWGATLPLLPPVGLLMLLSWRLLAPLSLRVWAPALLGLFDDLVSGQPIGSAMLLWTLAYFLVEAIDARSGVRDFVQSWAIAALAIAFALAGGRLVATPLGAHVDSVLLIQIMISVLFFPAAARLVAWIDLRRAL</sequence>
<keyword evidence="6 8" id="KW-1133">Transmembrane helix</keyword>